<dbReference type="Proteomes" id="UP000612680">
    <property type="component" value="Chromosome"/>
</dbReference>
<organism evidence="2 3">
    <name type="scientific">Dyadobacter sandarakinus</name>
    <dbReference type="NCBI Taxonomy" id="2747268"/>
    <lineage>
        <taxon>Bacteria</taxon>
        <taxon>Pseudomonadati</taxon>
        <taxon>Bacteroidota</taxon>
        <taxon>Cytophagia</taxon>
        <taxon>Cytophagales</taxon>
        <taxon>Spirosomataceae</taxon>
        <taxon>Dyadobacter</taxon>
    </lineage>
</organism>
<keyword evidence="3" id="KW-1185">Reference proteome</keyword>
<dbReference type="RefSeq" id="WP_204661226.1">
    <property type="nucleotide sequence ID" value="NZ_CP056775.1"/>
</dbReference>
<accession>A0ABX7I2K6</accession>
<dbReference type="EMBL" id="CP056775">
    <property type="protein sequence ID" value="QRR00304.1"/>
    <property type="molecule type" value="Genomic_DNA"/>
</dbReference>
<sequence length="158" mass="17317">MVLSEISKYLCASSAATSAMTLFSYGLSSGLKRNYKEPELLATIIGEALSQRSSRASGWAAHYTMGGVWAALYALSEAGKPSQSAMAGDAGRLGLVTGMASVAAWRTMFRFYAKENRQRYDYLFHLIPAHLVYAAVLMLCLKKCQVRICSRLTEGREI</sequence>
<reference evidence="2 3" key="1">
    <citation type="submission" date="2020-06" db="EMBL/GenBank/DDBJ databases">
        <title>Dyadobacter sandarakinus sp. nov., isolated from the soil of the Arctic Yellow River Station.</title>
        <authorList>
            <person name="Zhang Y."/>
            <person name="Peng F."/>
        </authorList>
    </citation>
    <scope>NUCLEOTIDE SEQUENCE [LARGE SCALE GENOMIC DNA]</scope>
    <source>
        <strain evidence="2 3">Q3-56</strain>
    </source>
</reference>
<name>A0ABX7I2K6_9BACT</name>
<keyword evidence="1" id="KW-0812">Transmembrane</keyword>
<gene>
    <name evidence="2" type="ORF">HWI92_04985</name>
</gene>
<evidence type="ECO:0000256" key="1">
    <source>
        <dbReference type="SAM" id="Phobius"/>
    </source>
</evidence>
<evidence type="ECO:0000313" key="3">
    <source>
        <dbReference type="Proteomes" id="UP000612680"/>
    </source>
</evidence>
<feature type="transmembrane region" description="Helical" evidence="1">
    <location>
        <begin position="122"/>
        <end position="141"/>
    </location>
</feature>
<keyword evidence="1" id="KW-0472">Membrane</keyword>
<protein>
    <submittedName>
        <fullName evidence="2">Uncharacterized protein</fullName>
    </submittedName>
</protein>
<evidence type="ECO:0000313" key="2">
    <source>
        <dbReference type="EMBL" id="QRR00304.1"/>
    </source>
</evidence>
<keyword evidence="1" id="KW-1133">Transmembrane helix</keyword>
<proteinExistence type="predicted"/>